<evidence type="ECO:0000313" key="3">
    <source>
        <dbReference type="EMBL" id="CCQ48102.1"/>
    </source>
</evidence>
<sequence>MTVRQGEASVPSDGGMLAPDAGFALYMAAPEGPETLPSQVGPDVPIRTVAAEGRRGPVNIRIYGEPSSPGGPALVWLHGGGFVSGSLDMPESDYLGRVLAAAGIPVLSVDYRLARDGVHFPVPHEDALAAWFWIRRNAAELGLAPKLLCLGGAGAGGNLGVGAALYLTDAGKPLPAKLLLAYPFLHAELPPPAGGLDEGVMETLPRHLRFTLEDCVRNAENYVGGPVSMASSYAMPGYADPSGLPPTAIVACEYDDVRGSSELFAANLEQAGVAVSYYLARGAVHGHLNHAAGSPEAQPVLDFLAQELASVKAD</sequence>
<dbReference type="InterPro" id="IPR013094">
    <property type="entry name" value="AB_hydrolase_3"/>
</dbReference>
<dbReference type="Proteomes" id="UP000035722">
    <property type="component" value="Unassembled WGS sequence"/>
</dbReference>
<dbReference type="InterPro" id="IPR050300">
    <property type="entry name" value="GDXG_lipolytic_enzyme"/>
</dbReference>
<evidence type="ECO:0000259" key="2">
    <source>
        <dbReference type="Pfam" id="PF07859"/>
    </source>
</evidence>
<dbReference type="RefSeq" id="WP_050056879.1">
    <property type="nucleotide sequence ID" value="NZ_CAQI01000053.1"/>
</dbReference>
<dbReference type="AlphaFoldDB" id="A0A024H899"/>
<dbReference type="EMBL" id="CAQI01000053">
    <property type="protein sequence ID" value="CCQ48102.1"/>
    <property type="molecule type" value="Genomic_DNA"/>
</dbReference>
<gene>
    <name evidence="3" type="ORF">ARTSIC4J27_4099</name>
</gene>
<dbReference type="Gene3D" id="3.40.50.1820">
    <property type="entry name" value="alpha/beta hydrolase"/>
    <property type="match status" value="1"/>
</dbReference>
<evidence type="ECO:0000256" key="1">
    <source>
        <dbReference type="ARBA" id="ARBA00022801"/>
    </source>
</evidence>
<dbReference type="SUPFAM" id="SSF53474">
    <property type="entry name" value="alpha/beta-Hydrolases"/>
    <property type="match status" value="1"/>
</dbReference>
<evidence type="ECO:0000313" key="4">
    <source>
        <dbReference type="Proteomes" id="UP000035722"/>
    </source>
</evidence>
<dbReference type="InterPro" id="IPR029058">
    <property type="entry name" value="AB_hydrolase_fold"/>
</dbReference>
<proteinExistence type="predicted"/>
<keyword evidence="1 3" id="KW-0378">Hydrolase</keyword>
<accession>A0A024H899</accession>
<organism evidence="3 4">
    <name type="scientific">Pseudarthrobacter siccitolerans</name>
    <dbReference type="NCBI Taxonomy" id="861266"/>
    <lineage>
        <taxon>Bacteria</taxon>
        <taxon>Bacillati</taxon>
        <taxon>Actinomycetota</taxon>
        <taxon>Actinomycetes</taxon>
        <taxon>Micrococcales</taxon>
        <taxon>Micrococcaceae</taxon>
        <taxon>Pseudarthrobacter</taxon>
    </lineage>
</organism>
<reference evidence="4" key="1">
    <citation type="journal article" date="2014" name="Genome Announc.">
        <title>Genome Sequence of Arthrobacter siccitolerans 4J27, a Xeroprotectant-Producing Desiccation-Tolerant Microorganism.</title>
        <authorList>
            <person name="Manzanera M."/>
            <person name="Santa-Cruz-Calvo L."/>
            <person name="Vilchez J.I."/>
            <person name="Garcia-Fontana C."/>
            <person name="Silva-Castro G.A."/>
            <person name="Calvo C."/>
            <person name="Gonzalez-Lopez J."/>
        </authorList>
    </citation>
    <scope>NUCLEOTIDE SEQUENCE [LARGE SCALE GENOMIC DNA]</scope>
    <source>
        <strain evidence="4">4J27</strain>
    </source>
</reference>
<keyword evidence="4" id="KW-1185">Reference proteome</keyword>
<comment type="caution">
    <text evidence="3">The sequence shown here is derived from an EMBL/GenBank/DDBJ whole genome shotgun (WGS) entry which is preliminary data.</text>
</comment>
<dbReference type="PANTHER" id="PTHR48081:SF8">
    <property type="entry name" value="ALPHA_BETA HYDROLASE FOLD-3 DOMAIN-CONTAINING PROTEIN-RELATED"/>
    <property type="match status" value="1"/>
</dbReference>
<feature type="domain" description="Alpha/beta hydrolase fold-3" evidence="2">
    <location>
        <begin position="74"/>
        <end position="287"/>
    </location>
</feature>
<dbReference type="Pfam" id="PF07859">
    <property type="entry name" value="Abhydrolase_3"/>
    <property type="match status" value="1"/>
</dbReference>
<dbReference type="STRING" id="861266.ARTSIC4J27_4099"/>
<dbReference type="OrthoDB" id="9803828at2"/>
<protein>
    <submittedName>
        <fullName evidence="3">Alpha/beta hydrolase fold family protein</fullName>
    </submittedName>
</protein>
<dbReference type="GO" id="GO:0016787">
    <property type="term" value="F:hydrolase activity"/>
    <property type="evidence" value="ECO:0007669"/>
    <property type="project" value="UniProtKB-KW"/>
</dbReference>
<name>A0A024H899_9MICC</name>
<dbReference type="PANTHER" id="PTHR48081">
    <property type="entry name" value="AB HYDROLASE SUPERFAMILY PROTEIN C4A8.06C"/>
    <property type="match status" value="1"/>
</dbReference>